<accession>A0A6N2AVV0</accession>
<dbReference type="EMBL" id="RXGB01006458">
    <property type="protein sequence ID" value="TMW86476.1"/>
    <property type="molecule type" value="Genomic_DNA"/>
</dbReference>
<protein>
    <submittedName>
        <fullName evidence="1">Uncharacterized protein</fullName>
    </submittedName>
</protein>
<gene>
    <name evidence="1" type="ORF">EJD97_021327</name>
</gene>
<sequence length="80" mass="9344">MQKRPPTKLMTVCRWQRCETAEGRWGSLTNCGVTKLVMVRCGYDCPPCRFVMKFREVIPVPRFHELKCFEMKTLDGSLCL</sequence>
<reference evidence="1" key="1">
    <citation type="submission" date="2019-05" db="EMBL/GenBank/DDBJ databases">
        <title>The de novo reference genome and transcriptome assemblies of the wild tomato species Solanum chilense.</title>
        <authorList>
            <person name="Stam R."/>
            <person name="Nosenko T."/>
            <person name="Hoerger A.C."/>
            <person name="Stephan W."/>
            <person name="Seidel M.A."/>
            <person name="Kuhn J.M.M."/>
            <person name="Haberer G."/>
            <person name="Tellier A."/>
        </authorList>
    </citation>
    <scope>NUCLEOTIDE SEQUENCE</scope>
    <source>
        <tissue evidence="1">Mature leaves</tissue>
    </source>
</reference>
<organism evidence="1">
    <name type="scientific">Solanum chilense</name>
    <name type="common">Tomato</name>
    <name type="synonym">Lycopersicon chilense</name>
    <dbReference type="NCBI Taxonomy" id="4083"/>
    <lineage>
        <taxon>Eukaryota</taxon>
        <taxon>Viridiplantae</taxon>
        <taxon>Streptophyta</taxon>
        <taxon>Embryophyta</taxon>
        <taxon>Tracheophyta</taxon>
        <taxon>Spermatophyta</taxon>
        <taxon>Magnoliopsida</taxon>
        <taxon>eudicotyledons</taxon>
        <taxon>Gunneridae</taxon>
        <taxon>Pentapetalae</taxon>
        <taxon>asterids</taxon>
        <taxon>lamiids</taxon>
        <taxon>Solanales</taxon>
        <taxon>Solanaceae</taxon>
        <taxon>Solanoideae</taxon>
        <taxon>Solaneae</taxon>
        <taxon>Solanum</taxon>
        <taxon>Solanum subgen. Lycopersicon</taxon>
    </lineage>
</organism>
<dbReference type="AlphaFoldDB" id="A0A6N2AVV0"/>
<comment type="caution">
    <text evidence="1">The sequence shown here is derived from an EMBL/GenBank/DDBJ whole genome shotgun (WGS) entry which is preliminary data.</text>
</comment>
<evidence type="ECO:0000313" key="1">
    <source>
        <dbReference type="EMBL" id="TMW86476.1"/>
    </source>
</evidence>
<name>A0A6N2AVV0_SOLCI</name>
<proteinExistence type="predicted"/>